<evidence type="ECO:0000313" key="4">
    <source>
        <dbReference type="Proteomes" id="UP001610631"/>
    </source>
</evidence>
<dbReference type="EMBL" id="JBBDHD010000020">
    <property type="protein sequence ID" value="MFH7595536.1"/>
    <property type="molecule type" value="Genomic_DNA"/>
</dbReference>
<reference evidence="3 4" key="1">
    <citation type="submission" date="2024-03" db="EMBL/GenBank/DDBJ databases">
        <title>Whole genome sequencing of Streptomyces racemochromogenes, to identify antimicrobial biosynthetic gene clusters.</title>
        <authorList>
            <person name="Suryawanshi P."/>
            <person name="Krishnaraj P.U."/>
            <person name="Arun Y.P."/>
            <person name="Suryawanshi M.P."/>
            <person name="Rakshit O."/>
        </authorList>
    </citation>
    <scope>NUCLEOTIDE SEQUENCE [LARGE SCALE GENOMIC DNA]</scope>
    <source>
        <strain evidence="3 4">AUDT626</strain>
    </source>
</reference>
<dbReference type="SMART" id="SM00943">
    <property type="entry name" value="Prim-Pol"/>
    <property type="match status" value="1"/>
</dbReference>
<evidence type="ECO:0000259" key="2">
    <source>
        <dbReference type="SMART" id="SM00943"/>
    </source>
</evidence>
<dbReference type="Proteomes" id="UP001610631">
    <property type="component" value="Unassembled WGS sequence"/>
</dbReference>
<organism evidence="3 4">
    <name type="scientific">Streptomyces racemochromogenes</name>
    <dbReference type="NCBI Taxonomy" id="67353"/>
    <lineage>
        <taxon>Bacteria</taxon>
        <taxon>Bacillati</taxon>
        <taxon>Actinomycetota</taxon>
        <taxon>Actinomycetes</taxon>
        <taxon>Kitasatosporales</taxon>
        <taxon>Streptomycetaceae</taxon>
        <taxon>Streptomyces</taxon>
    </lineage>
</organism>
<evidence type="ECO:0000313" key="3">
    <source>
        <dbReference type="EMBL" id="MFH7595536.1"/>
    </source>
</evidence>
<sequence length="363" mass="37778">MALWLASKGMPVHPLAPGTKTPPANCARCREQHHAPPSCPCPAEGRWCHGFHAATTAADVIRDWWCQEPRFGVGVSCGPAGLVVIDVDTHPAPLPDRQRLLPGIRIDDRVDLTGLSSGYDTLALLAALRRQPDPARDEGTLRVRTPSGGLHIWYRAPLGSPAIRSSSGSGTRTALAWQVDVRATGGYIVAPGTRTAQGAYEALPGSRTPAPLPLWLHAELARTGHHPAPQGPEGAAAPAGGSTGPARPAPATATARKATARAKAAATATGNDDAHRILAPLLAEVRDCAQAPSGTAFSEKLNRAAFTAGGLAAAGHIPLPECAGLLTDAANAARPDQQRRNRLVIDSALRAGSHRPIHPKGRS</sequence>
<dbReference type="RefSeq" id="WP_395509466.1">
    <property type="nucleotide sequence ID" value="NZ_JBBDHD010000020.1"/>
</dbReference>
<dbReference type="InterPro" id="IPR015330">
    <property type="entry name" value="DNA_primase/pol_bifunc_N"/>
</dbReference>
<feature type="domain" description="DNA primase/polymerase bifunctional N-terminal" evidence="2">
    <location>
        <begin position="2"/>
        <end position="216"/>
    </location>
</feature>
<feature type="region of interest" description="Disordered" evidence="1">
    <location>
        <begin position="224"/>
        <end position="254"/>
    </location>
</feature>
<dbReference type="Pfam" id="PF09250">
    <property type="entry name" value="Prim-Pol"/>
    <property type="match status" value="1"/>
</dbReference>
<accession>A0ABW7PAZ3</accession>
<name>A0ABW7PAZ3_9ACTN</name>
<protein>
    <submittedName>
        <fullName evidence="3">Bifunctional DNA primase/polymerase</fullName>
    </submittedName>
</protein>
<evidence type="ECO:0000256" key="1">
    <source>
        <dbReference type="SAM" id="MobiDB-lite"/>
    </source>
</evidence>
<keyword evidence="4" id="KW-1185">Reference proteome</keyword>
<gene>
    <name evidence="3" type="ORF">WDV06_10600</name>
</gene>
<comment type="caution">
    <text evidence="3">The sequence shown here is derived from an EMBL/GenBank/DDBJ whole genome shotgun (WGS) entry which is preliminary data.</text>
</comment>
<proteinExistence type="predicted"/>
<dbReference type="CDD" id="cd04859">
    <property type="entry name" value="Prim_Pol"/>
    <property type="match status" value="1"/>
</dbReference>
<feature type="compositionally biased region" description="Low complexity" evidence="1">
    <location>
        <begin position="227"/>
        <end position="254"/>
    </location>
</feature>
<dbReference type="SUPFAM" id="SSF56747">
    <property type="entry name" value="Prim-pol domain"/>
    <property type="match status" value="1"/>
</dbReference>